<organism evidence="1 2">
    <name type="scientific">Liparis tanakae</name>
    <name type="common">Tanaka's snailfish</name>
    <dbReference type="NCBI Taxonomy" id="230148"/>
    <lineage>
        <taxon>Eukaryota</taxon>
        <taxon>Metazoa</taxon>
        <taxon>Chordata</taxon>
        <taxon>Craniata</taxon>
        <taxon>Vertebrata</taxon>
        <taxon>Euteleostomi</taxon>
        <taxon>Actinopterygii</taxon>
        <taxon>Neopterygii</taxon>
        <taxon>Teleostei</taxon>
        <taxon>Neoteleostei</taxon>
        <taxon>Acanthomorphata</taxon>
        <taxon>Eupercaria</taxon>
        <taxon>Perciformes</taxon>
        <taxon>Cottioidei</taxon>
        <taxon>Cottales</taxon>
        <taxon>Liparidae</taxon>
        <taxon>Liparis</taxon>
    </lineage>
</organism>
<name>A0A4Z2I7Y9_9TELE</name>
<accession>A0A4Z2I7Y9</accession>
<sequence length="139" mass="14723">MLNPHTVLGWRVNGDGETGDGSVWKDSNTCSPGARTCGARITTGPTTAYSTMESLETSTIHQADGGRLTLHLTGFNDPFDYVPRRPPAWGVTGGESSELLLLSHSFGLVCDISRPPALVALHIQCDAVSHAAYASVNNN</sequence>
<comment type="caution">
    <text evidence="1">The sequence shown here is derived from an EMBL/GenBank/DDBJ whole genome shotgun (WGS) entry which is preliminary data.</text>
</comment>
<dbReference type="Proteomes" id="UP000314294">
    <property type="component" value="Unassembled WGS sequence"/>
</dbReference>
<reference evidence="1 2" key="1">
    <citation type="submission" date="2019-03" db="EMBL/GenBank/DDBJ databases">
        <title>First draft genome of Liparis tanakae, snailfish: a comprehensive survey of snailfish specific genes.</title>
        <authorList>
            <person name="Kim W."/>
            <person name="Song I."/>
            <person name="Jeong J.-H."/>
            <person name="Kim D."/>
            <person name="Kim S."/>
            <person name="Ryu S."/>
            <person name="Song J.Y."/>
            <person name="Lee S.K."/>
        </authorList>
    </citation>
    <scope>NUCLEOTIDE SEQUENCE [LARGE SCALE GENOMIC DNA]</scope>
    <source>
        <tissue evidence="1">Muscle</tissue>
    </source>
</reference>
<evidence type="ECO:0000313" key="1">
    <source>
        <dbReference type="EMBL" id="TNN73454.1"/>
    </source>
</evidence>
<evidence type="ECO:0000313" key="2">
    <source>
        <dbReference type="Proteomes" id="UP000314294"/>
    </source>
</evidence>
<protein>
    <submittedName>
        <fullName evidence="1">Uncharacterized protein</fullName>
    </submittedName>
</protein>
<dbReference type="EMBL" id="SRLO01000124">
    <property type="protein sequence ID" value="TNN73454.1"/>
    <property type="molecule type" value="Genomic_DNA"/>
</dbReference>
<dbReference type="AlphaFoldDB" id="A0A4Z2I7Y9"/>
<keyword evidence="2" id="KW-1185">Reference proteome</keyword>
<proteinExistence type="predicted"/>
<gene>
    <name evidence="1" type="ORF">EYF80_016244</name>
</gene>